<dbReference type="Gene3D" id="1.10.10.60">
    <property type="entry name" value="Homeodomain-like"/>
    <property type="match status" value="1"/>
</dbReference>
<feature type="region of interest" description="Disordered" evidence="1">
    <location>
        <begin position="526"/>
        <end position="552"/>
    </location>
</feature>
<dbReference type="EMBL" id="SDRB02009232">
    <property type="protein sequence ID" value="THG08603.1"/>
    <property type="molecule type" value="Genomic_DNA"/>
</dbReference>
<dbReference type="Proteomes" id="UP000306102">
    <property type="component" value="Unassembled WGS sequence"/>
</dbReference>
<feature type="region of interest" description="Disordered" evidence="1">
    <location>
        <begin position="494"/>
        <end position="514"/>
    </location>
</feature>
<keyword evidence="3" id="KW-1185">Reference proteome</keyword>
<sequence>MIDEPLRTEEVQDKIFHNLVGKAGHGYCKTYGIGVPRSAVYKKDVSPSQASSSSTVEEITQQVRQTVTEEIEQRLTVEIEQSVTEKLKVEFEQVRAWMDFIRSQGGLSGIQLPNASSGRQQVRKSVGDHDSQDDELLGSPVQHSAPFLSVRTHDEQRTNEKLTNERFRSDPEDVEPKWFLMSSCWLHSRSSFLETLQEKLPIRSFSIDVSKKRHYSYLKSIYQNAVSAKVKMGFKRPFDEEFQEFPLRHPKQVDCGNKLTSFTEIYSCYEPTKKADIPGEGEGNFYKVQSGGGLLHDNRNVISDLVDKEYVGHGVTDKFPLDQIIKLRFQYGDPQMVGNYYSGSDGVVNAYGGKLMGACILPMPDPELSAHSDVAGDGRKDCLCLDQGSVRCVRQHVRKAREWVRETLGHEKFVQLGFCEMGEEVSQKWTEEEEHAFHEVVYSNPESHGKNFWEHLSMVFPSRTKKEIASYFFSVFMLRRRAFQNRSHFLDIDSDDDDDDWQGGNGSPFGVAQDDEDSAIESLVAEDDFPDGNGDVENGGNSTENDGGRSLLSNTQIGTSLEGFGSEFVVHHVSKILEGDGENLMLKMSHALVLSIKPNQLTHLVQPIQGQLCIKRGVKGNRKEGLHVNDDGLGSGYLLEPCDTKVWDAKYPMSPLKGVVDLPPTGNMIEQILAWALRTTASQVMRKALSSGRISLIYFSVHSIKFEHAALL</sequence>
<evidence type="ECO:0000313" key="3">
    <source>
        <dbReference type="Proteomes" id="UP000306102"/>
    </source>
</evidence>
<dbReference type="CDD" id="cd00167">
    <property type="entry name" value="SANT"/>
    <property type="match status" value="1"/>
</dbReference>
<evidence type="ECO:0000313" key="2">
    <source>
        <dbReference type="EMBL" id="THG08603.1"/>
    </source>
</evidence>
<feature type="compositionally biased region" description="Polar residues" evidence="1">
    <location>
        <begin position="539"/>
        <end position="552"/>
    </location>
</feature>
<dbReference type="PANTHER" id="PTHR46872:SF5">
    <property type="entry name" value="MYB-LIKE DOMAIN-CONTAINING PROTEIN"/>
    <property type="match status" value="1"/>
</dbReference>
<organism evidence="2 3">
    <name type="scientific">Camellia sinensis var. sinensis</name>
    <name type="common">China tea</name>
    <dbReference type="NCBI Taxonomy" id="542762"/>
    <lineage>
        <taxon>Eukaryota</taxon>
        <taxon>Viridiplantae</taxon>
        <taxon>Streptophyta</taxon>
        <taxon>Embryophyta</taxon>
        <taxon>Tracheophyta</taxon>
        <taxon>Spermatophyta</taxon>
        <taxon>Magnoliopsida</taxon>
        <taxon>eudicotyledons</taxon>
        <taxon>Gunneridae</taxon>
        <taxon>Pentapetalae</taxon>
        <taxon>asterids</taxon>
        <taxon>Ericales</taxon>
        <taxon>Theaceae</taxon>
        <taxon>Camellia</taxon>
    </lineage>
</organism>
<feature type="compositionally biased region" description="Polar residues" evidence="1">
    <location>
        <begin position="111"/>
        <end position="120"/>
    </location>
</feature>
<accession>A0A4S4DYT4</accession>
<feature type="compositionally biased region" description="Basic and acidic residues" evidence="1">
    <location>
        <begin position="151"/>
        <end position="168"/>
    </location>
</feature>
<evidence type="ECO:0000256" key="1">
    <source>
        <dbReference type="SAM" id="MobiDB-lite"/>
    </source>
</evidence>
<protein>
    <submittedName>
        <fullName evidence="2">Uncharacterized protein</fullName>
    </submittedName>
</protein>
<name>A0A4S4DYT4_CAMSN</name>
<dbReference type="AlphaFoldDB" id="A0A4S4DYT4"/>
<feature type="region of interest" description="Disordered" evidence="1">
    <location>
        <begin position="111"/>
        <end position="168"/>
    </location>
</feature>
<reference evidence="2 3" key="1">
    <citation type="journal article" date="2018" name="Proc. Natl. Acad. Sci. U.S.A.">
        <title>Draft genome sequence of Camellia sinensis var. sinensis provides insights into the evolution of the tea genome and tea quality.</title>
        <authorList>
            <person name="Wei C."/>
            <person name="Yang H."/>
            <person name="Wang S."/>
            <person name="Zhao J."/>
            <person name="Liu C."/>
            <person name="Gao L."/>
            <person name="Xia E."/>
            <person name="Lu Y."/>
            <person name="Tai Y."/>
            <person name="She G."/>
            <person name="Sun J."/>
            <person name="Cao H."/>
            <person name="Tong W."/>
            <person name="Gao Q."/>
            <person name="Li Y."/>
            <person name="Deng W."/>
            <person name="Jiang X."/>
            <person name="Wang W."/>
            <person name="Chen Q."/>
            <person name="Zhang S."/>
            <person name="Li H."/>
            <person name="Wu J."/>
            <person name="Wang P."/>
            <person name="Li P."/>
            <person name="Shi C."/>
            <person name="Zheng F."/>
            <person name="Jian J."/>
            <person name="Huang B."/>
            <person name="Shan D."/>
            <person name="Shi M."/>
            <person name="Fang C."/>
            <person name="Yue Y."/>
            <person name="Li F."/>
            <person name="Li D."/>
            <person name="Wei S."/>
            <person name="Han B."/>
            <person name="Jiang C."/>
            <person name="Yin Y."/>
            <person name="Xia T."/>
            <person name="Zhang Z."/>
            <person name="Bennetzen J.L."/>
            <person name="Zhao S."/>
            <person name="Wan X."/>
        </authorList>
    </citation>
    <scope>NUCLEOTIDE SEQUENCE [LARGE SCALE GENOMIC DNA]</scope>
    <source>
        <strain evidence="3">cv. Shuchazao</strain>
        <tissue evidence="2">Leaf</tissue>
    </source>
</reference>
<dbReference type="InterPro" id="IPR001005">
    <property type="entry name" value="SANT/Myb"/>
</dbReference>
<comment type="caution">
    <text evidence="2">The sequence shown here is derived from an EMBL/GenBank/DDBJ whole genome shotgun (WGS) entry which is preliminary data.</text>
</comment>
<proteinExistence type="predicted"/>
<dbReference type="PANTHER" id="PTHR46872">
    <property type="entry name" value="DNA BINDING PROTEIN"/>
    <property type="match status" value="1"/>
</dbReference>
<gene>
    <name evidence="2" type="ORF">TEA_005445</name>
</gene>
<dbReference type="STRING" id="542762.A0A4S4DYT4"/>